<dbReference type="InterPro" id="IPR004147">
    <property type="entry name" value="ABC1_dom"/>
</dbReference>
<dbReference type="PANTHER" id="PTHR10566">
    <property type="entry name" value="CHAPERONE-ACTIVITY OF BC1 COMPLEX CABC1 -RELATED"/>
    <property type="match status" value="1"/>
</dbReference>
<dbReference type="Proteomes" id="UP000600139">
    <property type="component" value="Unassembled WGS sequence"/>
</dbReference>
<dbReference type="InterPro" id="IPR000719">
    <property type="entry name" value="Prot_kinase_dom"/>
</dbReference>
<feature type="transmembrane region" description="Helical" evidence="2">
    <location>
        <begin position="520"/>
        <end position="541"/>
    </location>
</feature>
<feature type="domain" description="Protein kinase" evidence="3">
    <location>
        <begin position="114"/>
        <end position="479"/>
    </location>
</feature>
<evidence type="ECO:0000259" key="3">
    <source>
        <dbReference type="PROSITE" id="PS50011"/>
    </source>
</evidence>
<reference evidence="4" key="1">
    <citation type="submission" date="2021-01" db="EMBL/GenBank/DDBJ databases">
        <title>Modified the classification status of verrucomicrobia.</title>
        <authorList>
            <person name="Feng X."/>
        </authorList>
    </citation>
    <scope>NUCLEOTIDE SEQUENCE</scope>
    <source>
        <strain evidence="4">JCM 18052</strain>
    </source>
</reference>
<dbReference type="RefSeq" id="WP_200352363.1">
    <property type="nucleotide sequence ID" value="NZ_BAABHZ010000001.1"/>
</dbReference>
<dbReference type="PANTHER" id="PTHR10566:SF113">
    <property type="entry name" value="PROTEIN ACTIVITY OF BC1 COMPLEX KINASE 7, CHLOROPLASTIC"/>
    <property type="match status" value="1"/>
</dbReference>
<proteinExistence type="inferred from homology"/>
<gene>
    <name evidence="4" type="ORF">JIN84_17510</name>
</gene>
<dbReference type="Pfam" id="PF03109">
    <property type="entry name" value="ABC1"/>
    <property type="match status" value="1"/>
</dbReference>
<dbReference type="EMBL" id="JAENIK010000012">
    <property type="protein sequence ID" value="MBK1817421.1"/>
    <property type="molecule type" value="Genomic_DNA"/>
</dbReference>
<dbReference type="SUPFAM" id="SSF56112">
    <property type="entry name" value="Protein kinase-like (PK-like)"/>
    <property type="match status" value="1"/>
</dbReference>
<keyword evidence="4" id="KW-0418">Kinase</keyword>
<keyword evidence="2" id="KW-1133">Transmembrane helix</keyword>
<keyword evidence="2" id="KW-0472">Membrane</keyword>
<comment type="caution">
    <text evidence="4">The sequence shown here is derived from an EMBL/GenBank/DDBJ whole genome shotgun (WGS) entry which is preliminary data.</text>
</comment>
<dbReference type="GO" id="GO:0005524">
    <property type="term" value="F:ATP binding"/>
    <property type="evidence" value="ECO:0007669"/>
    <property type="project" value="InterPro"/>
</dbReference>
<evidence type="ECO:0000256" key="2">
    <source>
        <dbReference type="SAM" id="Phobius"/>
    </source>
</evidence>
<dbReference type="InterPro" id="IPR050154">
    <property type="entry name" value="UbiB_kinase"/>
</dbReference>
<accession>A0A934R591</accession>
<evidence type="ECO:0000313" key="5">
    <source>
        <dbReference type="Proteomes" id="UP000600139"/>
    </source>
</evidence>
<keyword evidence="4" id="KW-0808">Transferase</keyword>
<dbReference type="GO" id="GO:0004672">
    <property type="term" value="F:protein kinase activity"/>
    <property type="evidence" value="ECO:0007669"/>
    <property type="project" value="InterPro"/>
</dbReference>
<keyword evidence="5" id="KW-1185">Reference proteome</keyword>
<dbReference type="AlphaFoldDB" id="A0A934R591"/>
<sequence length="544" mass="60547">MKIAPSHLKRYKDVALLFYKYGRSDIFKDADLGTPEIERTNKGGPDELTDDLEKLGPTFVKIGQLLSTRADLLPQPYLDALSRLQDKVGPLPYEEIEKVVQDQLGVRISKAFESFEKKPLGAASLGQVHLATLRGGRTVAVKVQRPGIRAQIVEDLASLADIAEFIDSHTDFGKRYETARIVEHFRSTLMRELDYQKEALHLSELRRNLKEFHRLRIPTVVDDYSTSQVLTMEYLSGTKVTSLAGTVLVDLDGDVLAEELFRAYLQQILVDGFFHADPHPGNLLLTPERNIAILDLGMIGRMNQRMRDHLLHLLAGIADGDGVQTAEAAMKIGEPRGETIDRKLFINSIEEIVGSIKTRSMDNLQVGAIVLLVMQACADAGIRIPSEISLLGKTLMNLDRVGIALSPNFNPNESIRRHLSEFASKRLKESLTSANMLGALTETKEFLGELPFRMNRILEMVADNKLSVKVDSVDEHKLVQGLQKVANRITTGLILAAFIVGSSMLARVETSFRIFGYPGLAMIFFLFALVGAALLMVQILWKDE</sequence>
<keyword evidence="2" id="KW-0812">Transmembrane</keyword>
<evidence type="ECO:0000313" key="4">
    <source>
        <dbReference type="EMBL" id="MBK1817421.1"/>
    </source>
</evidence>
<organism evidence="4 5">
    <name type="scientific">Luteolibacter yonseiensis</name>
    <dbReference type="NCBI Taxonomy" id="1144680"/>
    <lineage>
        <taxon>Bacteria</taxon>
        <taxon>Pseudomonadati</taxon>
        <taxon>Verrucomicrobiota</taxon>
        <taxon>Verrucomicrobiia</taxon>
        <taxon>Verrucomicrobiales</taxon>
        <taxon>Verrucomicrobiaceae</taxon>
        <taxon>Luteolibacter</taxon>
    </lineage>
</organism>
<feature type="transmembrane region" description="Helical" evidence="2">
    <location>
        <begin position="489"/>
        <end position="508"/>
    </location>
</feature>
<dbReference type="InterPro" id="IPR011009">
    <property type="entry name" value="Kinase-like_dom_sf"/>
</dbReference>
<comment type="similarity">
    <text evidence="1">Belongs to the protein kinase superfamily. ADCK protein kinase family.</text>
</comment>
<protein>
    <submittedName>
        <fullName evidence="4">AarF/ABC1/UbiB kinase family protein</fullName>
    </submittedName>
</protein>
<evidence type="ECO:0000256" key="1">
    <source>
        <dbReference type="ARBA" id="ARBA00009670"/>
    </source>
</evidence>
<dbReference type="PROSITE" id="PS50011">
    <property type="entry name" value="PROTEIN_KINASE_DOM"/>
    <property type="match status" value="1"/>
</dbReference>
<name>A0A934R591_9BACT</name>
<dbReference type="CDD" id="cd05121">
    <property type="entry name" value="ABC1_ADCK3-like"/>
    <property type="match status" value="1"/>
</dbReference>